<keyword evidence="2" id="KW-0678">Repressor</keyword>
<keyword evidence="3" id="KW-0805">Transcription regulation</keyword>
<evidence type="ECO:0000313" key="8">
    <source>
        <dbReference type="Proteomes" id="UP000050640"/>
    </source>
</evidence>
<dbReference type="STRING" id="1147741.A0A0R3RU20"/>
<dbReference type="GO" id="GO:0010468">
    <property type="term" value="P:regulation of gene expression"/>
    <property type="evidence" value="ECO:0007669"/>
    <property type="project" value="UniProtKB-ARBA"/>
</dbReference>
<protein>
    <submittedName>
        <fullName evidence="9">MGC83759 protein</fullName>
    </submittedName>
</protein>
<evidence type="ECO:0000256" key="2">
    <source>
        <dbReference type="ARBA" id="ARBA00022491"/>
    </source>
</evidence>
<keyword evidence="4" id="KW-0804">Transcription</keyword>
<sequence>MDFQELNRNLELVLLSFSCLIMNFIGDMENLPPPSNVENTYMRRFYYQKQAELEFEMQSLRELKHPEYANAIQMLEEQFRTELEAEEIADQLEKERIEEQYEREKEAAERELEERLTELMEAMIQECEEQKKKIDHEFHNSDISSAPANDYPSKKSLRRRPNEPTPYSEKHTHAKTRPNIADALTDQEIQEDLLLLEEAELKSL</sequence>
<dbReference type="Pfam" id="PF08598">
    <property type="entry name" value="Sds3"/>
    <property type="match status" value="1"/>
</dbReference>
<evidence type="ECO:0000256" key="4">
    <source>
        <dbReference type="ARBA" id="ARBA00023163"/>
    </source>
</evidence>
<feature type="region of interest" description="Disordered" evidence="7">
    <location>
        <begin position="137"/>
        <end position="184"/>
    </location>
</feature>
<dbReference type="AlphaFoldDB" id="A0A0R3RU20"/>
<dbReference type="Proteomes" id="UP000050640">
    <property type="component" value="Unplaced"/>
</dbReference>
<proteinExistence type="predicted"/>
<evidence type="ECO:0000313" key="9">
    <source>
        <dbReference type="WBParaSite" id="EEL_0000550501-mRNA-1"/>
    </source>
</evidence>
<evidence type="ECO:0000256" key="1">
    <source>
        <dbReference type="ARBA" id="ARBA00004123"/>
    </source>
</evidence>
<evidence type="ECO:0000256" key="7">
    <source>
        <dbReference type="SAM" id="MobiDB-lite"/>
    </source>
</evidence>
<name>A0A0R3RU20_9BILA</name>
<evidence type="ECO:0000256" key="5">
    <source>
        <dbReference type="ARBA" id="ARBA00023242"/>
    </source>
</evidence>
<reference evidence="9" key="1">
    <citation type="submission" date="2017-02" db="UniProtKB">
        <authorList>
            <consortium name="WormBaseParasite"/>
        </authorList>
    </citation>
    <scope>IDENTIFICATION</scope>
</reference>
<dbReference type="PANTHER" id="PTHR21964">
    <property type="entry name" value="BREAST CANCER METASTASIS-SUPPRESSOR 1"/>
    <property type="match status" value="1"/>
</dbReference>
<dbReference type="SMART" id="SM01401">
    <property type="entry name" value="Sds3"/>
    <property type="match status" value="1"/>
</dbReference>
<organism evidence="8 9">
    <name type="scientific">Elaeophora elaphi</name>
    <dbReference type="NCBI Taxonomy" id="1147741"/>
    <lineage>
        <taxon>Eukaryota</taxon>
        <taxon>Metazoa</taxon>
        <taxon>Ecdysozoa</taxon>
        <taxon>Nematoda</taxon>
        <taxon>Chromadorea</taxon>
        <taxon>Rhabditida</taxon>
        <taxon>Spirurina</taxon>
        <taxon>Spiruromorpha</taxon>
        <taxon>Filarioidea</taxon>
        <taxon>Onchocercidae</taxon>
        <taxon>Elaeophora</taxon>
    </lineage>
</organism>
<keyword evidence="8" id="KW-1185">Reference proteome</keyword>
<evidence type="ECO:0000256" key="6">
    <source>
        <dbReference type="SAM" id="Coils"/>
    </source>
</evidence>
<keyword evidence="5" id="KW-0539">Nucleus</keyword>
<comment type="subcellular location">
    <subcellularLocation>
        <location evidence="1">Nucleus</location>
    </subcellularLocation>
</comment>
<evidence type="ECO:0000256" key="3">
    <source>
        <dbReference type="ARBA" id="ARBA00023015"/>
    </source>
</evidence>
<keyword evidence="6" id="KW-0175">Coiled coil</keyword>
<dbReference type="GO" id="GO:0005654">
    <property type="term" value="C:nucleoplasm"/>
    <property type="evidence" value="ECO:0007669"/>
    <property type="project" value="UniProtKB-ARBA"/>
</dbReference>
<feature type="coiled-coil region" evidence="6">
    <location>
        <begin position="75"/>
        <end position="133"/>
    </location>
</feature>
<dbReference type="InterPro" id="IPR013907">
    <property type="entry name" value="Sds3"/>
</dbReference>
<accession>A0A0R3RU20</accession>
<dbReference type="WBParaSite" id="EEL_0000550501-mRNA-1">
    <property type="protein sequence ID" value="EEL_0000550501-mRNA-1"/>
    <property type="gene ID" value="EEL_0000550501"/>
</dbReference>